<dbReference type="SUPFAM" id="SSF48403">
    <property type="entry name" value="Ankyrin repeat"/>
    <property type="match status" value="2"/>
</dbReference>
<keyword evidence="1" id="KW-0677">Repeat</keyword>
<feature type="region of interest" description="Disordered" evidence="4">
    <location>
        <begin position="1088"/>
        <end position="1130"/>
    </location>
</feature>
<keyword evidence="2" id="KW-0040">ANK repeat</keyword>
<feature type="region of interest" description="Disordered" evidence="4">
    <location>
        <begin position="890"/>
        <end position="909"/>
    </location>
</feature>
<protein>
    <submittedName>
        <fullName evidence="5">Uncharacterized protein</fullName>
    </submittedName>
</protein>
<dbReference type="InterPro" id="IPR002110">
    <property type="entry name" value="Ankyrin_rpt"/>
</dbReference>
<evidence type="ECO:0000256" key="3">
    <source>
        <dbReference type="ARBA" id="ARBA00023117"/>
    </source>
</evidence>
<proteinExistence type="predicted"/>
<feature type="compositionally biased region" description="Low complexity" evidence="4">
    <location>
        <begin position="1240"/>
        <end position="1285"/>
    </location>
</feature>
<dbReference type="VEuPathDB" id="CryptoDB:Cvel_6237"/>
<organism evidence="5">
    <name type="scientific">Chromera velia CCMP2878</name>
    <dbReference type="NCBI Taxonomy" id="1169474"/>
    <lineage>
        <taxon>Eukaryota</taxon>
        <taxon>Sar</taxon>
        <taxon>Alveolata</taxon>
        <taxon>Colpodellida</taxon>
        <taxon>Chromeraceae</taxon>
        <taxon>Chromera</taxon>
    </lineage>
</organism>
<dbReference type="PhylomeDB" id="A0A0G4HBQ8"/>
<name>A0A0G4HBQ8_9ALVE</name>
<feature type="compositionally biased region" description="Polar residues" evidence="4">
    <location>
        <begin position="1100"/>
        <end position="1113"/>
    </location>
</feature>
<dbReference type="PANTHER" id="PTHR24173:SF74">
    <property type="entry name" value="ANKYRIN REPEAT DOMAIN-CONTAINING PROTEIN 16"/>
    <property type="match status" value="1"/>
</dbReference>
<evidence type="ECO:0000256" key="4">
    <source>
        <dbReference type="SAM" id="MobiDB-lite"/>
    </source>
</evidence>
<dbReference type="InterPro" id="IPR036427">
    <property type="entry name" value="Bromodomain-like_sf"/>
</dbReference>
<feature type="region of interest" description="Disordered" evidence="4">
    <location>
        <begin position="864"/>
        <end position="884"/>
    </location>
</feature>
<gene>
    <name evidence="5" type="ORF">Cvel_6237</name>
</gene>
<evidence type="ECO:0000256" key="2">
    <source>
        <dbReference type="ARBA" id="ARBA00023043"/>
    </source>
</evidence>
<feature type="region of interest" description="Disordered" evidence="4">
    <location>
        <begin position="1178"/>
        <end position="1333"/>
    </location>
</feature>
<feature type="compositionally biased region" description="Polar residues" evidence="4">
    <location>
        <begin position="1218"/>
        <end position="1227"/>
    </location>
</feature>
<sequence>MGLVAVRKDNLEQLEALVSSDTLRVHWHLNKDDKGRALHDTDLAQVAALHGACRCLRALLALRPVLASPKRMLLDPQKEERTLLPSLRILLETKQLDPNGTIEGVPWLLCSLRRRRFHEASLLMEMGAAVDVWDYSYSNREDWQWFQSISGESPLHSVVRFTAQTDLMKQIVEGAKKAGCLDWVGSSREKRDVIGSPLLLVAQKISESPSLSEHDLNFVKELVGAGANVRLTDKQGLTAVHLISKKGEKTAFRAAETADSVPMQIPVVDCLLSCEPSLLNAGPLVPVPGGKFGRRCRYTAVIAAAEGGQWGLVKALLERGTDVDGGRGKNAPFETLLHLAAATAPPSVLALIVSRAKVVNTEVEVGAASGGSREMKEFLSPEASQRICLAGGKFDKLKLTPLAFAIRFHQQQNENLPETQARIRAIAESKDVDLSRVAVRIFENGKEKEGIFNALAWSVVTGQIETALWLHEKYPQLPLFPEEVMAGDPQLLLKGSLELLEYALSCVKEEGEGGKQKEAVRLLSVCAHLNAAPFLPHLLELAEGPGLCKQEFEKEGTVLHLASRVGSVGVLSVLLKQERWDPNLVSESLDGSTPMMEAAKAPLRETEDSDTSFRQTVDLLVEAGAQVLRKDQRGRTALMLAVEVCPSVSEGGEGQSPLGRERKRVELLTEVCGMARMGEKGLHAMGEAMAAAVKRDARAAVEVLASSGGEPLVRHVVETHPEVFDSVRDSAARRGWLGLALLNQCSERSVQCVETKGRVVQAVGDRGVMDFLLRKALRLVLEEEGGQRVSESGSCVDCDFVAERCDLSGLQSGYRWGLTKTADLYKELRTLELFRIPFDPHRHAARSHIVTYFQEMRGVLKDIEDMRRTDPGKADKREGDVKRSLASDLQQYADSRKEKGPEPGDLSFTTRREVFDNLDRIVQEEGEWWDRKNDTETLQLRDIPAGSEYDSVRAIHSTLTEQAEKIKDAHVNALRWCLENVKTRFDRLCQEKAESVQPFEYSDATSDFWEILQETGDPPSSSTAASCASPPSLPSSASCSLNPNAFLNLQIFRVVRRLMAKAKKAVKGWTGKPQLCFPLTADCLSGGSPSASPDAFGQRRTASPATAIQSKTAADQKEDPHTPSSCAPSRTTTLNFYSAIRTNRATEASSNTQPAPCPSLKDLDAYLTDETKILAATPERLPDLVSRRDPLTGMKPLASPAEPPSASPGPETHVCASLSASPVSQTQSRHRPRSILVRRSFSTSTSTASTQTQTAAASASSSSTSSKTVTPCPSSSSPSISISPSQKDLLAAETAASLGGEGVSVPPKEGGQAVTQSGRQGEEESGPVPLGVSASVSRCTPILPSSEFGGLTGQTMPMPSLFAFGGEEATPAVSLFSGRDADLQKPLFAYRERRLFEEQKRTPEGDGGGLTKPLFDFSALPPWRQGGSASSPSPSVPEGGAVQCEENEPAEVSDALPLSVLSLEDKARCMMYRSWKEFRDDLTCLWQNSHSFHGDRDTSASTLAAWTLMKWGQEMVDALQELGEANGGGGGRFFDSKEKEVAPVASSRVIHIPAHLELN</sequence>
<evidence type="ECO:0000256" key="1">
    <source>
        <dbReference type="ARBA" id="ARBA00022737"/>
    </source>
</evidence>
<feature type="compositionally biased region" description="Low complexity" evidence="4">
    <location>
        <begin position="1426"/>
        <end position="1442"/>
    </location>
</feature>
<feature type="compositionally biased region" description="Basic and acidic residues" evidence="4">
    <location>
        <begin position="1180"/>
        <end position="1190"/>
    </location>
</feature>
<feature type="region of interest" description="Disordered" evidence="4">
    <location>
        <begin position="1423"/>
        <end position="1450"/>
    </location>
</feature>
<dbReference type="Gene3D" id="1.25.40.20">
    <property type="entry name" value="Ankyrin repeat-containing domain"/>
    <property type="match status" value="2"/>
</dbReference>
<dbReference type="SMART" id="SM00248">
    <property type="entry name" value="ANK"/>
    <property type="match status" value="7"/>
</dbReference>
<keyword evidence="3" id="KW-0103">Bromodomain</keyword>
<reference evidence="5" key="1">
    <citation type="submission" date="2014-11" db="EMBL/GenBank/DDBJ databases">
        <authorList>
            <person name="Otto D Thomas"/>
            <person name="Naeem Raeece"/>
        </authorList>
    </citation>
    <scope>NUCLEOTIDE SEQUENCE</scope>
</reference>
<dbReference type="InterPro" id="IPR036770">
    <property type="entry name" value="Ankyrin_rpt-contain_sf"/>
</dbReference>
<evidence type="ECO:0000313" key="5">
    <source>
        <dbReference type="EMBL" id="CEM41437.1"/>
    </source>
</evidence>
<dbReference type="PANTHER" id="PTHR24173">
    <property type="entry name" value="ANKYRIN REPEAT CONTAINING"/>
    <property type="match status" value="1"/>
</dbReference>
<dbReference type="SUPFAM" id="SSF47370">
    <property type="entry name" value="Bromodomain"/>
    <property type="match status" value="1"/>
</dbReference>
<dbReference type="EMBL" id="CDMZ01002235">
    <property type="protein sequence ID" value="CEM41437.1"/>
    <property type="molecule type" value="Genomic_DNA"/>
</dbReference>
<accession>A0A0G4HBQ8</accession>